<name>A0A9Q0LJD5_ANAIG</name>
<evidence type="ECO:0000313" key="2">
    <source>
        <dbReference type="EMBL" id="KAJ5072488.1"/>
    </source>
</evidence>
<dbReference type="Proteomes" id="UP001149090">
    <property type="component" value="Unassembled WGS sequence"/>
</dbReference>
<feature type="region of interest" description="Disordered" evidence="1">
    <location>
        <begin position="194"/>
        <end position="219"/>
    </location>
</feature>
<dbReference type="EMBL" id="JAPDFW010000081">
    <property type="protein sequence ID" value="KAJ5072488.1"/>
    <property type="molecule type" value="Genomic_DNA"/>
</dbReference>
<organism evidence="2 3">
    <name type="scientific">Anaeramoeba ignava</name>
    <name type="common">Anaerobic marine amoeba</name>
    <dbReference type="NCBI Taxonomy" id="1746090"/>
    <lineage>
        <taxon>Eukaryota</taxon>
        <taxon>Metamonada</taxon>
        <taxon>Anaeramoebidae</taxon>
        <taxon>Anaeramoeba</taxon>
    </lineage>
</organism>
<reference evidence="2" key="1">
    <citation type="submission" date="2022-10" db="EMBL/GenBank/DDBJ databases">
        <title>Novel sulphate-reducing endosymbionts in the free-living metamonad Anaeramoeba.</title>
        <authorList>
            <person name="Jerlstrom-Hultqvist J."/>
            <person name="Cepicka I."/>
            <person name="Gallot-Lavallee L."/>
            <person name="Salas-Leiva D."/>
            <person name="Curtis B.A."/>
            <person name="Zahonova K."/>
            <person name="Pipaliya S."/>
            <person name="Dacks J."/>
            <person name="Roger A.J."/>
        </authorList>
    </citation>
    <scope>NUCLEOTIDE SEQUENCE</scope>
    <source>
        <strain evidence="2">BMAN</strain>
    </source>
</reference>
<protein>
    <submittedName>
        <fullName evidence="2">Uncharacterized protein</fullName>
    </submittedName>
</protein>
<sequence>MEKKEKLIESIQSKDKEKIEEVFDAKTAKKIFQVIEKGKTIEILAALKSGEKEDLENFFKELELIEERKKAELLIAQIIIKICEEINEETVNKIHQNEEPNKTLFTFGAGAIGLLLGGYRGALLCSLCTYLSLNYTTKNQYENTNLRLSRFMLKHFRNSLLKIESPSDKEGITKFISKNRNQFIEKLKEWASIENPEHFDDNEEEEEEKEENDSKTERN</sequence>
<comment type="caution">
    <text evidence="2">The sequence shown here is derived from an EMBL/GenBank/DDBJ whole genome shotgun (WGS) entry which is preliminary data.</text>
</comment>
<accession>A0A9Q0LJD5</accession>
<keyword evidence="3" id="KW-1185">Reference proteome</keyword>
<gene>
    <name evidence="2" type="ORF">M0811_01503</name>
</gene>
<feature type="compositionally biased region" description="Acidic residues" evidence="1">
    <location>
        <begin position="200"/>
        <end position="211"/>
    </location>
</feature>
<evidence type="ECO:0000313" key="3">
    <source>
        <dbReference type="Proteomes" id="UP001149090"/>
    </source>
</evidence>
<evidence type="ECO:0000256" key="1">
    <source>
        <dbReference type="SAM" id="MobiDB-lite"/>
    </source>
</evidence>
<dbReference type="AlphaFoldDB" id="A0A9Q0LJD5"/>
<proteinExistence type="predicted"/>